<keyword evidence="3" id="KW-1185">Reference proteome</keyword>
<dbReference type="RefSeq" id="WP_163967254.1">
    <property type="nucleotide sequence ID" value="NZ_JAAIVB010000069.1"/>
</dbReference>
<gene>
    <name evidence="2" type="ORF">G3574_20235</name>
</gene>
<feature type="transmembrane region" description="Helical" evidence="1">
    <location>
        <begin position="42"/>
        <end position="62"/>
    </location>
</feature>
<comment type="caution">
    <text evidence="2">The sequence shown here is derived from an EMBL/GenBank/DDBJ whole genome shotgun (WGS) entry which is preliminary data.</text>
</comment>
<reference evidence="2 3" key="1">
    <citation type="submission" date="2020-02" db="EMBL/GenBank/DDBJ databases">
        <authorList>
            <person name="Kim M.K."/>
        </authorList>
    </citation>
    <scope>NUCLEOTIDE SEQUENCE [LARGE SCALE GENOMIC DNA]</scope>
    <source>
        <strain evidence="2 3">17J57-3</strain>
    </source>
</reference>
<keyword evidence="1" id="KW-1133">Transmembrane helix</keyword>
<keyword evidence="1" id="KW-0812">Transmembrane</keyword>
<organism evidence="2 3">
    <name type="scientific">Noviherbaspirillum galbum</name>
    <dbReference type="NCBI Taxonomy" id="2709383"/>
    <lineage>
        <taxon>Bacteria</taxon>
        <taxon>Pseudomonadati</taxon>
        <taxon>Pseudomonadota</taxon>
        <taxon>Betaproteobacteria</taxon>
        <taxon>Burkholderiales</taxon>
        <taxon>Oxalobacteraceae</taxon>
        <taxon>Noviherbaspirillum</taxon>
    </lineage>
</organism>
<name>A0A6B3SRP4_9BURK</name>
<evidence type="ECO:0000313" key="2">
    <source>
        <dbReference type="EMBL" id="NEX63413.1"/>
    </source>
</evidence>
<evidence type="ECO:0000313" key="3">
    <source>
        <dbReference type="Proteomes" id="UP000482155"/>
    </source>
</evidence>
<dbReference type="EMBL" id="JAAIVB010000069">
    <property type="protein sequence ID" value="NEX63413.1"/>
    <property type="molecule type" value="Genomic_DNA"/>
</dbReference>
<evidence type="ECO:0000256" key="1">
    <source>
        <dbReference type="SAM" id="Phobius"/>
    </source>
</evidence>
<sequence>MESQKFMSAPASLALAIEIMCVALCMVAAWDMAGDVVLPSKMVMVRTFLMAAIPLSFVPTLIDNVQGKNHNFNRVVAKLERLMAR</sequence>
<protein>
    <submittedName>
        <fullName evidence="2">Uncharacterized protein</fullName>
    </submittedName>
</protein>
<keyword evidence="1" id="KW-0472">Membrane</keyword>
<accession>A0A6B3SRP4</accession>
<dbReference type="AlphaFoldDB" id="A0A6B3SRP4"/>
<feature type="transmembrane region" description="Helical" evidence="1">
    <location>
        <begin position="12"/>
        <end position="30"/>
    </location>
</feature>
<proteinExistence type="predicted"/>
<dbReference type="Proteomes" id="UP000482155">
    <property type="component" value="Unassembled WGS sequence"/>
</dbReference>